<dbReference type="EMBL" id="CP022989">
    <property type="protein sequence ID" value="ASV99888.1"/>
    <property type="molecule type" value="Genomic_DNA"/>
</dbReference>
<dbReference type="OrthoDB" id="9102154at2"/>
<evidence type="ECO:0000313" key="1">
    <source>
        <dbReference type="EMBL" id="ASV99888.1"/>
    </source>
</evidence>
<name>A0A248VLL7_9BURK</name>
<evidence type="ECO:0000313" key="2">
    <source>
        <dbReference type="Proteomes" id="UP000215158"/>
    </source>
</evidence>
<proteinExistence type="predicted"/>
<reference evidence="1 2" key="1">
    <citation type="submission" date="2017-08" db="EMBL/GenBank/DDBJ databases">
        <title>Identification and genetic characteristics of simultaneous BTEX- and naphthalene-degrading Paraburkholderia sp. BN5 isolated from petroleum-contaminated soil.</title>
        <authorList>
            <person name="Lee Y."/>
            <person name="Jeon C.O."/>
        </authorList>
    </citation>
    <scope>NUCLEOTIDE SEQUENCE [LARGE SCALE GENOMIC DNA]</scope>
    <source>
        <strain evidence="1 2">BN5</strain>
    </source>
</reference>
<dbReference type="RefSeq" id="WP_095419870.1">
    <property type="nucleotide sequence ID" value="NZ_CP022989.1"/>
</dbReference>
<gene>
    <name evidence="1" type="ORF">CJU94_18110</name>
</gene>
<protein>
    <submittedName>
        <fullName evidence="1">Acyl carrier protein</fullName>
    </submittedName>
</protein>
<keyword evidence="2" id="KW-1185">Reference proteome</keyword>
<dbReference type="KEGG" id="parb:CJU94_18110"/>
<sequence>MLPLLDTAIAAQADAWSPMSPAAPRVIDDSGAGSTVLERLLNGVQDGYDASTRRVTTDLDRLDADSVSTVDMLRLQAHVGAVTVQVEMMKSVADELGRAIQTLTQRS</sequence>
<organism evidence="1 2">
    <name type="scientific">Paraburkholderia aromaticivorans</name>
    <dbReference type="NCBI Taxonomy" id="2026199"/>
    <lineage>
        <taxon>Bacteria</taxon>
        <taxon>Pseudomonadati</taxon>
        <taxon>Pseudomonadota</taxon>
        <taxon>Betaproteobacteria</taxon>
        <taxon>Burkholderiales</taxon>
        <taxon>Burkholderiaceae</taxon>
        <taxon>Paraburkholderia</taxon>
    </lineage>
</organism>
<accession>A0A248VLL7</accession>
<dbReference type="AlphaFoldDB" id="A0A248VLL7"/>
<dbReference type="Proteomes" id="UP000215158">
    <property type="component" value="Chromosome 1"/>
</dbReference>